<dbReference type="InterPro" id="IPR020575">
    <property type="entry name" value="Hsp90_N"/>
</dbReference>
<dbReference type="CDD" id="cd16927">
    <property type="entry name" value="HATPase_Hsp90-like"/>
    <property type="match status" value="1"/>
</dbReference>
<comment type="subcellular location">
    <subcellularLocation>
        <location evidence="1">Cytoplasm</location>
    </subcellularLocation>
</comment>
<dbReference type="FunFam" id="3.30.565.10:FF:000001">
    <property type="entry name" value="Heat shock protein HSP 90-alpha"/>
    <property type="match status" value="1"/>
</dbReference>
<keyword evidence="4" id="KW-0547">Nucleotide-binding</keyword>
<dbReference type="Gene3D" id="3.30.565.10">
    <property type="entry name" value="Histidine kinase-like ATPase, C-terminal domain"/>
    <property type="match status" value="1"/>
</dbReference>
<keyword evidence="3" id="KW-0963">Cytoplasm</keyword>
<dbReference type="SMART" id="SM00387">
    <property type="entry name" value="HATPase_c"/>
    <property type="match status" value="1"/>
</dbReference>
<accession>A0A6C0D4G7</accession>
<dbReference type="NCBIfam" id="NF003555">
    <property type="entry name" value="PRK05218.1"/>
    <property type="match status" value="1"/>
</dbReference>
<dbReference type="AlphaFoldDB" id="A0A6C0D4G7"/>
<evidence type="ECO:0000256" key="3">
    <source>
        <dbReference type="ARBA" id="ARBA00022490"/>
    </source>
</evidence>
<dbReference type="InterPro" id="IPR001404">
    <property type="entry name" value="Hsp90_fam"/>
</dbReference>
<dbReference type="FunFam" id="3.40.50.11260:FF:000001">
    <property type="entry name" value="Heat shock protein 90 alpha"/>
    <property type="match status" value="1"/>
</dbReference>
<dbReference type="Pfam" id="PF00183">
    <property type="entry name" value="HSP90"/>
    <property type="match status" value="1"/>
</dbReference>
<dbReference type="GO" id="GO:0016887">
    <property type="term" value="F:ATP hydrolysis activity"/>
    <property type="evidence" value="ECO:0007669"/>
    <property type="project" value="InterPro"/>
</dbReference>
<dbReference type="GO" id="GO:0140662">
    <property type="term" value="F:ATP-dependent protein folding chaperone"/>
    <property type="evidence" value="ECO:0007669"/>
    <property type="project" value="InterPro"/>
</dbReference>
<evidence type="ECO:0000256" key="4">
    <source>
        <dbReference type="ARBA" id="ARBA00022741"/>
    </source>
</evidence>
<evidence type="ECO:0000256" key="5">
    <source>
        <dbReference type="ARBA" id="ARBA00022840"/>
    </source>
</evidence>
<evidence type="ECO:0000256" key="1">
    <source>
        <dbReference type="ARBA" id="ARBA00004496"/>
    </source>
</evidence>
<dbReference type="SUPFAM" id="SSF110942">
    <property type="entry name" value="HSP90 C-terminal domain"/>
    <property type="match status" value="1"/>
</dbReference>
<dbReference type="InterPro" id="IPR036890">
    <property type="entry name" value="HATPase_C_sf"/>
</dbReference>
<feature type="compositionally biased region" description="Basic and acidic residues" evidence="8">
    <location>
        <begin position="701"/>
        <end position="722"/>
    </location>
</feature>
<dbReference type="EMBL" id="MN739534">
    <property type="protein sequence ID" value="QHT11407.1"/>
    <property type="molecule type" value="Genomic_DNA"/>
</dbReference>
<keyword evidence="7" id="KW-0175">Coiled coil</keyword>
<dbReference type="Gene3D" id="3.40.50.11260">
    <property type="match status" value="1"/>
</dbReference>
<dbReference type="Pfam" id="PF13589">
    <property type="entry name" value="HATPase_c_3"/>
    <property type="match status" value="1"/>
</dbReference>
<evidence type="ECO:0000256" key="2">
    <source>
        <dbReference type="ARBA" id="ARBA00008239"/>
    </source>
</evidence>
<keyword evidence="5" id="KW-0067">ATP-binding</keyword>
<evidence type="ECO:0000256" key="8">
    <source>
        <dbReference type="SAM" id="MobiDB-lite"/>
    </source>
</evidence>
<dbReference type="SUPFAM" id="SSF54211">
    <property type="entry name" value="Ribosomal protein S5 domain 2-like"/>
    <property type="match status" value="1"/>
</dbReference>
<dbReference type="PRINTS" id="PR00775">
    <property type="entry name" value="HEATSHOCK90"/>
</dbReference>
<keyword evidence="6" id="KW-0143">Chaperone</keyword>
<proteinExistence type="inferred from homology"/>
<evidence type="ECO:0000259" key="9">
    <source>
        <dbReference type="SMART" id="SM00387"/>
    </source>
</evidence>
<feature type="domain" description="Histidine kinase/HSP90-like ATPase" evidence="9">
    <location>
        <begin position="28"/>
        <end position="183"/>
    </location>
</feature>
<dbReference type="HAMAP" id="MF_00505">
    <property type="entry name" value="HSP90"/>
    <property type="match status" value="1"/>
</dbReference>
<evidence type="ECO:0000256" key="6">
    <source>
        <dbReference type="ARBA" id="ARBA00023186"/>
    </source>
</evidence>
<name>A0A6C0D4G7_9ZZZZ</name>
<dbReference type="InterPro" id="IPR037196">
    <property type="entry name" value="HSP90_C"/>
</dbReference>
<dbReference type="FunFam" id="3.30.230.80:FF:000001">
    <property type="entry name" value="Heat shock protein 90 alpha"/>
    <property type="match status" value="1"/>
</dbReference>
<feature type="coiled-coil region" evidence="7">
    <location>
        <begin position="245"/>
        <end position="275"/>
    </location>
</feature>
<dbReference type="GO" id="GO:0005737">
    <property type="term" value="C:cytoplasm"/>
    <property type="evidence" value="ECO:0007669"/>
    <property type="project" value="UniProtKB-SubCell"/>
</dbReference>
<evidence type="ECO:0000313" key="10">
    <source>
        <dbReference type="EMBL" id="QHT11407.1"/>
    </source>
</evidence>
<organism evidence="10">
    <name type="scientific">viral metagenome</name>
    <dbReference type="NCBI Taxonomy" id="1070528"/>
    <lineage>
        <taxon>unclassified sequences</taxon>
        <taxon>metagenomes</taxon>
        <taxon>organismal metagenomes</taxon>
    </lineage>
</organism>
<dbReference type="InterPro" id="IPR019805">
    <property type="entry name" value="Heat_shock_protein_90_CS"/>
</dbReference>
<dbReference type="GO" id="GO:0051082">
    <property type="term" value="F:unfolded protein binding"/>
    <property type="evidence" value="ECO:0007669"/>
    <property type="project" value="InterPro"/>
</dbReference>
<dbReference type="InterPro" id="IPR020568">
    <property type="entry name" value="Ribosomal_Su5_D2-typ_SF"/>
</dbReference>
<feature type="region of interest" description="Disordered" evidence="8">
    <location>
        <begin position="698"/>
        <end position="736"/>
    </location>
</feature>
<evidence type="ECO:0000256" key="7">
    <source>
        <dbReference type="SAM" id="Coils"/>
    </source>
</evidence>
<dbReference type="PIRSF" id="PIRSF002583">
    <property type="entry name" value="Hsp90"/>
    <property type="match status" value="1"/>
</dbReference>
<dbReference type="InterPro" id="IPR003594">
    <property type="entry name" value="HATPase_dom"/>
</dbReference>
<dbReference type="SUPFAM" id="SSF55874">
    <property type="entry name" value="ATPase domain of HSP90 chaperone/DNA topoisomerase II/histidine kinase"/>
    <property type="match status" value="1"/>
</dbReference>
<dbReference type="FunFam" id="1.20.120.790:FF:000001">
    <property type="entry name" value="Heat shock protein 90 alpha"/>
    <property type="match status" value="1"/>
</dbReference>
<protein>
    <recommendedName>
        <fullName evidence="9">Histidine kinase/HSP90-like ATPase domain-containing protein</fullName>
    </recommendedName>
</protein>
<dbReference type="PANTHER" id="PTHR11528">
    <property type="entry name" value="HEAT SHOCK PROTEIN 90 FAMILY MEMBER"/>
    <property type="match status" value="1"/>
</dbReference>
<sequence>MSSPVETFAFQAEINQLMSLIINTFYSNKDIFLRELISNSSDALDKIRHHSLVDKSVLDSHSELTIKIIPDKANKTLTILDTGIGMTKSDMITNLGTIAQSGTKGFMEAMKSQGDINMIGQFGVGFYSAYLVAERVVVTSKNNDDEQYVWESNAGGSFTVKKDDSGVELGRGTKITCYLKEDQLDYLEESRIKELVKKHSEFINYPISLYVEKTVSKEVELEEGEEDAKDDVPCETDDPEIEEVKDEDLANIEKMAEAEAEAEAEAKAKAKKTKTVEEVVSEYVLLNKQKPIWSKKPDTVSQEEYASFYKSLTNDWEDHLAVKHFSVEGQLEFTGLLFVPKRAPFDLFEPNTKKHGHIKLYVRRVFITDDCEELIPEWLKFVKGVVDSEDLPLNISREMLQQNKILKVIKKNIVKKCLDLFAEIKANDEDYTKFYEQFSKNIKLGIHEDASNREKLSELLMFHSTKSGQKMVSLSDYVANMPSSQTQIYYITGESLKSVVNSPFIEQCKMRNLEVLFMIDPIDEYCVQQLKEYQGKSLVCVTKEGLTFDSSEDEKQKWETCVNEFKPLTEKIKEILGQNVEKVVLSQRVVNSPCVLVTGDYGWTANMERIMKAQALRDTNNSYMMSKKIMEINPYHSIIKSLKERVKSTDNEAMVKDLVSLLYESSLISSGFSIEEPTTFVNRINNMIKLGLSLDDDDEKTVDAKEDCKEDAKEGEVKKEDVNVDEDTETHMEELD</sequence>
<dbReference type="GO" id="GO:0005524">
    <property type="term" value="F:ATP binding"/>
    <property type="evidence" value="ECO:0007669"/>
    <property type="project" value="UniProtKB-KW"/>
</dbReference>
<dbReference type="PROSITE" id="PS00298">
    <property type="entry name" value="HSP90"/>
    <property type="match status" value="1"/>
</dbReference>
<dbReference type="Gene3D" id="1.20.120.790">
    <property type="entry name" value="Heat shock protein 90, C-terminal domain"/>
    <property type="match status" value="1"/>
</dbReference>
<dbReference type="Gene3D" id="3.30.230.80">
    <property type="match status" value="1"/>
</dbReference>
<comment type="similarity">
    <text evidence="2">Belongs to the heat shock protein 90 family.</text>
</comment>
<reference evidence="10" key="1">
    <citation type="journal article" date="2020" name="Nature">
        <title>Giant virus diversity and host interactions through global metagenomics.</title>
        <authorList>
            <person name="Schulz F."/>
            <person name="Roux S."/>
            <person name="Paez-Espino D."/>
            <person name="Jungbluth S."/>
            <person name="Walsh D.A."/>
            <person name="Denef V.J."/>
            <person name="McMahon K.D."/>
            <person name="Konstantinidis K.T."/>
            <person name="Eloe-Fadrosh E.A."/>
            <person name="Kyrpides N.C."/>
            <person name="Woyke T."/>
        </authorList>
    </citation>
    <scope>NUCLEOTIDE SEQUENCE</scope>
    <source>
        <strain evidence="10">GVMAG-M-3300023174-116</strain>
    </source>
</reference>